<evidence type="ECO:0000313" key="6">
    <source>
        <dbReference type="WBParaSite" id="TMUE_1000004037.1"/>
    </source>
</evidence>
<evidence type="ECO:0000313" key="5">
    <source>
        <dbReference type="Proteomes" id="UP000046395"/>
    </source>
</evidence>
<dbReference type="GO" id="GO:0006402">
    <property type="term" value="P:mRNA catabolic process"/>
    <property type="evidence" value="ECO:0007669"/>
    <property type="project" value="InterPro"/>
</dbReference>
<keyword evidence="5" id="KW-1185">Reference proteome</keyword>
<dbReference type="InterPro" id="IPR011989">
    <property type="entry name" value="ARM-like"/>
</dbReference>
<dbReference type="WBParaSite" id="TMUE_1000004037.3">
    <property type="protein sequence ID" value="TMUE_1000004037.3"/>
    <property type="gene ID" value="WBGene00288006"/>
</dbReference>
<dbReference type="FunFam" id="1.25.10.10:FF:000661">
    <property type="entry name" value="Cell differentiation family, Rcd1-like containing protein"/>
    <property type="match status" value="1"/>
</dbReference>
<comment type="similarity">
    <text evidence="2">Belongs to the CNOT9 family.</text>
</comment>
<evidence type="ECO:0000256" key="3">
    <source>
        <dbReference type="ARBA" id="ARBA00014171"/>
    </source>
</evidence>
<name>A0A5S6QAP8_TRIMR</name>
<reference evidence="5" key="2">
    <citation type="submission" date="2014-03" db="EMBL/GenBank/DDBJ databases">
        <title>The whipworm genome and dual-species transcriptomics of an intimate host-pathogen interaction.</title>
        <authorList>
            <person name="Foth B.J."/>
            <person name="Tsai I.J."/>
            <person name="Reid A.J."/>
            <person name="Bancroft A.J."/>
            <person name="Nichol S."/>
            <person name="Tracey A."/>
            <person name="Holroyd N."/>
            <person name="Cotton J.A."/>
            <person name="Stanley E.J."/>
            <person name="Zarowiecki M."/>
            <person name="Liu J.Z."/>
            <person name="Huckvale T."/>
            <person name="Cooper P.J."/>
            <person name="Grencis R.K."/>
            <person name="Berriman M."/>
        </authorList>
    </citation>
    <scope>NUCLEOTIDE SEQUENCE [LARGE SCALE GENOMIC DNA]</scope>
    <source>
        <strain evidence="5">Edinburgh</strain>
    </source>
</reference>
<dbReference type="InterPro" id="IPR007216">
    <property type="entry name" value="CNOT9"/>
</dbReference>
<dbReference type="Proteomes" id="UP000046395">
    <property type="component" value="Unassembled WGS sequence"/>
</dbReference>
<evidence type="ECO:0000256" key="2">
    <source>
        <dbReference type="ARBA" id="ARBA00006385"/>
    </source>
</evidence>
<organism evidence="5 6">
    <name type="scientific">Trichuris muris</name>
    <name type="common">Mouse whipworm</name>
    <dbReference type="NCBI Taxonomy" id="70415"/>
    <lineage>
        <taxon>Eukaryota</taxon>
        <taxon>Metazoa</taxon>
        <taxon>Ecdysozoa</taxon>
        <taxon>Nematoda</taxon>
        <taxon>Enoplea</taxon>
        <taxon>Dorylaimia</taxon>
        <taxon>Trichinellida</taxon>
        <taxon>Trichuridae</taxon>
        <taxon>Trichuris</taxon>
    </lineage>
</organism>
<protein>
    <recommendedName>
        <fullName evidence="3">CCR4-NOT transcription complex subunit 9</fullName>
    </recommendedName>
    <alternativeName>
        <fullName evidence="4">Cell differentiation protein RQCD1 homolog</fullName>
    </alternativeName>
</protein>
<dbReference type="AlphaFoldDB" id="A0A5S6QAP8"/>
<reference evidence="5" key="1">
    <citation type="submission" date="2013-11" db="EMBL/GenBank/DDBJ databases">
        <authorList>
            <person name="Aslett M."/>
        </authorList>
    </citation>
    <scope>NUCLEOTIDE SEQUENCE [LARGE SCALE GENOMIC DNA]</scope>
    <source>
        <strain evidence="5">Edinburgh</strain>
    </source>
</reference>
<dbReference type="WBParaSite" id="TMUE_1000004037.1">
    <property type="protein sequence ID" value="TMUE_1000004037.1"/>
    <property type="gene ID" value="WBGene00288006"/>
</dbReference>
<dbReference type="STRING" id="70415.A0A5S6QAP8"/>
<dbReference type="SUPFAM" id="SSF48371">
    <property type="entry name" value="ARM repeat"/>
    <property type="match status" value="1"/>
</dbReference>
<dbReference type="InterPro" id="IPR016024">
    <property type="entry name" value="ARM-type_fold"/>
</dbReference>
<dbReference type="WBParaSite" id="TMUE_1000004037.5">
    <property type="protein sequence ID" value="TMUE_1000004037.5"/>
    <property type="gene ID" value="WBGene00288006"/>
</dbReference>
<dbReference type="PANTHER" id="PTHR12262">
    <property type="entry name" value="CCR4-NOT TRANSCRIPTION COMPLEX SUBUNIT 9"/>
    <property type="match status" value="1"/>
</dbReference>
<accession>A0A5S6QAP8</accession>
<dbReference type="GO" id="GO:0000932">
    <property type="term" value="C:P-body"/>
    <property type="evidence" value="ECO:0007669"/>
    <property type="project" value="UniProtKB-SubCell"/>
</dbReference>
<dbReference type="GO" id="GO:0030014">
    <property type="term" value="C:CCR4-NOT complex"/>
    <property type="evidence" value="ECO:0007669"/>
    <property type="project" value="InterPro"/>
</dbReference>
<evidence type="ECO:0000256" key="4">
    <source>
        <dbReference type="ARBA" id="ARBA00030283"/>
    </source>
</evidence>
<dbReference type="WBParaSite" id="TMUE_1000004037.2">
    <property type="protein sequence ID" value="TMUE_1000004037.2"/>
    <property type="gene ID" value="WBGene00288006"/>
</dbReference>
<sequence>MENFISRPLCMFPGVVTLDQVSQWVENLKTEATQEAALMGLTKSRECIPDLGLFLWNTPGTVTLLLMEIVNAYPFINPPTLSAPQSNRVCNALALMQCIAANPLTQTHFIKAKLPFYFFPFLTTVCTAAPFEYLRLTSLGVIGALVKRGEREVILFLLNTEIIPLCLKTMEVGKELSKTVAAFILQKMLLEDAGLSFVCDNYDRFFHVINVLGKVIYMLCSEPSARLLKQVIRCYCRLAEHNNARETLRHCLPLQLRDSFFTSCLSEDRQSQVWLQQLLQKCDGNLM</sequence>
<reference evidence="6" key="3">
    <citation type="submission" date="2019-12" db="UniProtKB">
        <authorList>
            <consortium name="WormBaseParasite"/>
        </authorList>
    </citation>
    <scope>IDENTIFICATION</scope>
</reference>
<comment type="subcellular location">
    <subcellularLocation>
        <location evidence="1">Cytoplasm</location>
        <location evidence="1">P-body</location>
    </subcellularLocation>
</comment>
<dbReference type="Gene3D" id="1.25.10.10">
    <property type="entry name" value="Leucine-rich Repeat Variant"/>
    <property type="match status" value="1"/>
</dbReference>
<proteinExistence type="inferred from homology"/>
<dbReference type="WBParaSite" id="TMUE_1000004037.4">
    <property type="protein sequence ID" value="TMUE_1000004037.4"/>
    <property type="gene ID" value="WBGene00288006"/>
</dbReference>
<evidence type="ECO:0000256" key="1">
    <source>
        <dbReference type="ARBA" id="ARBA00004201"/>
    </source>
</evidence>
<dbReference type="Pfam" id="PF04078">
    <property type="entry name" value="Rcd1"/>
    <property type="match status" value="1"/>
</dbReference>
<dbReference type="WBParaSite" id="TMUE_1000004037.6">
    <property type="protein sequence ID" value="TMUE_1000004037.6"/>
    <property type="gene ID" value="WBGene00288006"/>
</dbReference>